<gene>
    <name evidence="3" type="primary">LOC113147517</name>
</gene>
<dbReference type="RefSeq" id="XP_026194117.1">
    <property type="nucleotide sequence ID" value="XM_026338332.1"/>
</dbReference>
<protein>
    <submittedName>
        <fullName evidence="3">Holliday junction resolvase MOC1, chloroplastic-like</fullName>
    </submittedName>
</protein>
<dbReference type="GeneID" id="113147517"/>
<evidence type="ECO:0000313" key="2">
    <source>
        <dbReference type="Proteomes" id="UP000515125"/>
    </source>
</evidence>
<dbReference type="AlphaFoldDB" id="A0A6P6S355"/>
<feature type="compositionally biased region" description="Low complexity" evidence="1">
    <location>
        <begin position="381"/>
        <end position="394"/>
    </location>
</feature>
<name>A0A6P6S355_9EIME</name>
<organism evidence="2 3">
    <name type="scientific">Cyclospora cayetanensis</name>
    <dbReference type="NCBI Taxonomy" id="88456"/>
    <lineage>
        <taxon>Eukaryota</taxon>
        <taxon>Sar</taxon>
        <taxon>Alveolata</taxon>
        <taxon>Apicomplexa</taxon>
        <taxon>Conoidasida</taxon>
        <taxon>Coccidia</taxon>
        <taxon>Eucoccidiorida</taxon>
        <taxon>Eimeriorina</taxon>
        <taxon>Eimeriidae</taxon>
        <taxon>Cyclospora</taxon>
    </lineage>
</organism>
<dbReference type="OrthoDB" id="348769at2759"/>
<evidence type="ECO:0000256" key="1">
    <source>
        <dbReference type="SAM" id="MobiDB-lite"/>
    </source>
</evidence>
<proteinExistence type="predicted"/>
<evidence type="ECO:0000313" key="3">
    <source>
        <dbReference type="RefSeq" id="XP_026194117.1"/>
    </source>
</evidence>
<accession>A0A6P6S355</accession>
<sequence>MLESALPERGLLHATLRCLQTTVSWQERGHEATQEAATGYPRESEFIQTLAGVEERAGEATTTPSSAAAASASSGSGILASLFPLSLLPSGEGNVVETNAALLPSEAGPLNSEAGALTSEGPPFSSSAGAAAAAAATLEAQSPLQLQRASGVYHTLRTNRQVGFARLRTFDKINEALKLSEAEEKELLAIAQQQQLRLPGMQRGRWLQAWVEPSGSLSASQVSTAAAGGIPLSLPRGALYSLNISRQLPRTLPSAAAAAAAAVQSDPTSQPIPLTTLATTAAGTATTAAETEVVEVVPEALPPLKFVTSAAVPAAAHLPARRITIPTGAFRPREELQRGRARVCLRFAGAAAAGSACAMTPAAALRQASLEQQAQQKRVEAAAAAASTAPAEATAAEDQESQEQQKRQLLSFLCTLEEQVLRWCSNTDLQHYALRCEPEKLQAASAAAGRNSAAASAAAAAAAADGHVPFWEYMLEVKPADMPLEEFVVWCQRPVGMPVGEYIELLQVAGGVQEPLDACDDGDDGGEMPAAAVLLRYWVGLSVTAKRRQTP</sequence>
<dbReference type="Proteomes" id="UP000515125">
    <property type="component" value="Unplaced"/>
</dbReference>
<reference evidence="3" key="1">
    <citation type="submission" date="2025-08" db="UniProtKB">
        <authorList>
            <consortium name="RefSeq"/>
        </authorList>
    </citation>
    <scope>IDENTIFICATION</scope>
</reference>
<keyword evidence="2" id="KW-1185">Reference proteome</keyword>
<feature type="region of interest" description="Disordered" evidence="1">
    <location>
        <begin position="381"/>
        <end position="402"/>
    </location>
</feature>